<protein>
    <submittedName>
        <fullName evidence="1">F15O4.24</fullName>
    </submittedName>
</protein>
<sequence>MNPKNLWNPMIKVVGALHFTTRQKKFGYSLILIHYRNLWNPVIEVIFFLEISKHQFFQNWRC</sequence>
<proteinExistence type="predicted"/>
<accession>Q9LQG1</accession>
<organism evidence="1">
    <name type="scientific">Arabidopsis thaliana</name>
    <name type="common">Mouse-ear cress</name>
    <dbReference type="NCBI Taxonomy" id="3702"/>
    <lineage>
        <taxon>Eukaryota</taxon>
        <taxon>Viridiplantae</taxon>
        <taxon>Streptophyta</taxon>
        <taxon>Embryophyta</taxon>
        <taxon>Tracheophyta</taxon>
        <taxon>Spermatophyta</taxon>
        <taxon>Magnoliopsida</taxon>
        <taxon>eudicotyledons</taxon>
        <taxon>Gunneridae</taxon>
        <taxon>Pentapetalae</taxon>
        <taxon>rosids</taxon>
        <taxon>malvids</taxon>
        <taxon>Brassicales</taxon>
        <taxon>Brassicaceae</taxon>
        <taxon>Camelineae</taxon>
        <taxon>Arabidopsis</taxon>
    </lineage>
</organism>
<reference evidence="1" key="1">
    <citation type="submission" date="1999-10" db="EMBL/GenBank/DDBJ databases">
        <authorList>
            <person name="Ecker J.R."/>
        </authorList>
    </citation>
    <scope>NUCLEOTIDE SEQUENCE</scope>
</reference>
<evidence type="ECO:0000313" key="1">
    <source>
        <dbReference type="EMBL" id="AAF79352.1"/>
    </source>
</evidence>
<reference key="2">
    <citation type="journal article" date="2000" name="Nature">
        <title>Sequence and analysis of chromosome 1 of the plant Arabidopsis thaliana.</title>
        <authorList>
            <person name="Theologis A."/>
            <person name="Ecker J.R."/>
            <person name="Palm C.J."/>
            <person name="Federspiel N.A."/>
            <person name="Kaul S."/>
            <person name="White O."/>
            <person name="Alonso J."/>
            <person name="Altafi H."/>
            <person name="Araujo R."/>
            <person name="Bowman C.L."/>
            <person name="Brooks S.Y."/>
            <person name="Buehler E."/>
            <person name="Chan A."/>
            <person name="Chao Q."/>
            <person name="Chen H."/>
            <person name="Cheuk R.F."/>
            <person name="Chin C.W."/>
            <person name="Chung M.K."/>
            <person name="Conn L."/>
            <person name="Conway A.B."/>
            <person name="Conway A.R."/>
            <person name="Creasy T.H."/>
            <person name="Dewar K."/>
            <person name="Dunn P."/>
            <person name="Etgu P."/>
            <person name="Feldblyum T.V."/>
            <person name="Feng J."/>
            <person name="Fong B."/>
            <person name="Fujii C.Y."/>
            <person name="Gill J.E."/>
            <person name="Goldsmith A.D."/>
            <person name="Haas B."/>
            <person name="Hansen N.F."/>
            <person name="Hughes B."/>
            <person name="Huizar L."/>
            <person name="Hunter J.L."/>
            <person name="Jenkins J."/>
            <person name="Johnson-Hopson C."/>
            <person name="Khan S."/>
            <person name="Khaykin E."/>
            <person name="Kim C.J."/>
            <person name="Koo H.L."/>
            <person name="Kremenetskaia I."/>
            <person name="Kurtz D.B."/>
            <person name="Kwan A."/>
            <person name="Lam B."/>
            <person name="Langin-Hooper S."/>
            <person name="Lee A."/>
            <person name="Lee J.M."/>
            <person name="Lenz C.A."/>
            <person name="Li J.H."/>
            <person name="Li Y."/>
            <person name="Lin X."/>
            <person name="Liu S.X."/>
            <person name="Liu Z.A."/>
            <person name="Luros J.S."/>
            <person name="Maiti R."/>
            <person name="Marziali A."/>
            <person name="Militscher J."/>
            <person name="Miranda M."/>
            <person name="Nguyen M."/>
            <person name="Nierman W.C."/>
            <person name="Osborne B.I."/>
            <person name="Pai G."/>
            <person name="Peterson J."/>
            <person name="Pham P.K."/>
            <person name="Rizzo M."/>
            <person name="Rooney T."/>
            <person name="Rowley D."/>
            <person name="Sakano H."/>
            <person name="Salzberg S.L."/>
            <person name="Schwartz J.R."/>
            <person name="Shinn P."/>
            <person name="Southwick A.M."/>
            <person name="Sun H."/>
            <person name="Tallon L.J."/>
            <person name="Tambunga G."/>
            <person name="Toriumi M.J."/>
            <person name="Town C.D."/>
            <person name="Utterback T."/>
            <person name="Van Aken S."/>
            <person name="Vaysberg M."/>
            <person name="Vysotskaia V.S."/>
            <person name="Walker M."/>
            <person name="Wu D."/>
            <person name="Yu G."/>
            <person name="Fraser C.M."/>
            <person name="Venter J.C."/>
            <person name="Davis R.W."/>
        </authorList>
    </citation>
    <scope>NUCLEOTIDE SEQUENCE [LARGE SCALE GENOMIC DNA]</scope>
    <source>
        <strain>cv. Columbia</strain>
    </source>
</reference>
<dbReference type="EMBL" id="AC007887">
    <property type="protein sequence ID" value="AAF79352.1"/>
    <property type="molecule type" value="Genomic_DNA"/>
</dbReference>
<reference evidence="1" key="3">
    <citation type="submission" date="2000-06" db="EMBL/GenBank/DDBJ databases">
        <authorList>
            <person name="Cheuk R."/>
            <person name="Shinn P."/>
            <person name="Brooks S."/>
            <person name="Buehler E."/>
            <person name="Chao Q."/>
            <person name="Johnson-Hopson C."/>
            <person name="Khan S."/>
            <person name="Kim C."/>
            <person name="Altafi H."/>
            <person name="Bei B."/>
            <person name="Chin C."/>
            <person name="Chiou J."/>
            <person name="Choi E."/>
            <person name="Conn L."/>
            <person name="Conway A."/>
            <person name="Gonzalez A."/>
            <person name="Hansen N."/>
            <person name="Howing B."/>
            <person name="Koo T."/>
            <person name="Lam B."/>
            <person name="Lee J."/>
            <person name="Lenz C."/>
            <person name="Li J."/>
            <person name="Liu A."/>
            <person name="Liu J."/>
            <person name="Liu S."/>
            <person name="Mukharsky N."/>
            <person name="Nguyen M."/>
            <person name="Palm C."/>
            <person name="Pham P."/>
            <person name="Sakano H."/>
            <person name="Schwartz J."/>
            <person name="Southwick A."/>
            <person name="Thaveri A."/>
            <person name="Toriumi M."/>
            <person name="Vaysberg M."/>
            <person name="Yu G."/>
            <person name="Davis R."/>
            <person name="Federspiel N."/>
            <person name="Theologis A."/>
            <person name="Ecker J."/>
        </authorList>
    </citation>
    <scope>NUCLEOTIDE SEQUENCE</scope>
</reference>
<dbReference type="AlphaFoldDB" id="Q9LQG1"/>
<name>Q9LQG1_ARATH</name>